<proteinExistence type="predicted"/>
<evidence type="ECO:0000256" key="2">
    <source>
        <dbReference type="ARBA" id="ARBA00022771"/>
    </source>
</evidence>
<evidence type="ECO:0000313" key="8">
    <source>
        <dbReference type="Proteomes" id="UP001341840"/>
    </source>
</evidence>
<dbReference type="InterPro" id="IPR010666">
    <property type="entry name" value="Znf_GRF"/>
</dbReference>
<evidence type="ECO:0000259" key="6">
    <source>
        <dbReference type="PROSITE" id="PS51999"/>
    </source>
</evidence>
<dbReference type="Proteomes" id="UP001341840">
    <property type="component" value="Unassembled WGS sequence"/>
</dbReference>
<accession>A0ABU6ZNR9</accession>
<reference evidence="7 8" key="1">
    <citation type="journal article" date="2023" name="Plants (Basel)">
        <title>Bridging the Gap: Combining Genomics and Transcriptomics Approaches to Understand Stylosanthes scabra, an Orphan Legume from the Brazilian Caatinga.</title>
        <authorList>
            <person name="Ferreira-Neto J.R.C."/>
            <person name="da Silva M.D."/>
            <person name="Binneck E."/>
            <person name="de Melo N.F."/>
            <person name="da Silva R.H."/>
            <person name="de Melo A.L.T.M."/>
            <person name="Pandolfi V."/>
            <person name="Bustamante F.O."/>
            <person name="Brasileiro-Vidal A.C."/>
            <person name="Benko-Iseppon A.M."/>
        </authorList>
    </citation>
    <scope>NUCLEOTIDE SEQUENCE [LARGE SCALE GENOMIC DNA]</scope>
    <source>
        <tissue evidence="7">Leaves</tissue>
    </source>
</reference>
<keyword evidence="5" id="KW-0812">Transmembrane</keyword>
<comment type="caution">
    <text evidence="7">The sequence shown here is derived from an EMBL/GenBank/DDBJ whole genome shotgun (WGS) entry which is preliminary data.</text>
</comment>
<evidence type="ECO:0000256" key="3">
    <source>
        <dbReference type="ARBA" id="ARBA00022833"/>
    </source>
</evidence>
<organism evidence="7 8">
    <name type="scientific">Stylosanthes scabra</name>
    <dbReference type="NCBI Taxonomy" id="79078"/>
    <lineage>
        <taxon>Eukaryota</taxon>
        <taxon>Viridiplantae</taxon>
        <taxon>Streptophyta</taxon>
        <taxon>Embryophyta</taxon>
        <taxon>Tracheophyta</taxon>
        <taxon>Spermatophyta</taxon>
        <taxon>Magnoliopsida</taxon>
        <taxon>eudicotyledons</taxon>
        <taxon>Gunneridae</taxon>
        <taxon>Pentapetalae</taxon>
        <taxon>rosids</taxon>
        <taxon>fabids</taxon>
        <taxon>Fabales</taxon>
        <taxon>Fabaceae</taxon>
        <taxon>Papilionoideae</taxon>
        <taxon>50 kb inversion clade</taxon>
        <taxon>dalbergioids sensu lato</taxon>
        <taxon>Dalbergieae</taxon>
        <taxon>Pterocarpus clade</taxon>
        <taxon>Stylosanthes</taxon>
    </lineage>
</organism>
<evidence type="ECO:0000256" key="5">
    <source>
        <dbReference type="SAM" id="Phobius"/>
    </source>
</evidence>
<dbReference type="PROSITE" id="PS51999">
    <property type="entry name" value="ZF_GRF"/>
    <property type="match status" value="1"/>
</dbReference>
<keyword evidence="2 4" id="KW-0863">Zinc-finger</keyword>
<dbReference type="PANTHER" id="PTHR33248">
    <property type="entry name" value="ZINC ION-BINDING PROTEIN"/>
    <property type="match status" value="1"/>
</dbReference>
<keyword evidence="3" id="KW-0862">Zinc</keyword>
<sequence length="138" mass="15978">MASQCSRGSRSSWSNASTWRRTILCSHGDAAMLRVSRTKENPGRRFWGCPHYDDGRECDFFTWADREQETVHEDPEVAKLRRKVLFLKTELRACEWRLKTAVLVAFIGWMLLVCLLFLLLLQKLRGNSHNRGVPLNLG</sequence>
<evidence type="ECO:0000256" key="4">
    <source>
        <dbReference type="PROSITE-ProRule" id="PRU01343"/>
    </source>
</evidence>
<evidence type="ECO:0000256" key="1">
    <source>
        <dbReference type="ARBA" id="ARBA00022723"/>
    </source>
</evidence>
<keyword evidence="5" id="KW-0472">Membrane</keyword>
<dbReference type="Pfam" id="PF06839">
    <property type="entry name" value="Zn_ribbon_GRF"/>
    <property type="match status" value="1"/>
</dbReference>
<dbReference type="EMBL" id="JASCZI010272851">
    <property type="protein sequence ID" value="MED6223654.1"/>
    <property type="molecule type" value="Genomic_DNA"/>
</dbReference>
<feature type="domain" description="GRF-type" evidence="6">
    <location>
        <begin position="25"/>
        <end position="67"/>
    </location>
</feature>
<keyword evidence="8" id="KW-1185">Reference proteome</keyword>
<gene>
    <name evidence="7" type="ORF">PIB30_076163</name>
</gene>
<keyword evidence="1" id="KW-0479">Metal-binding</keyword>
<keyword evidence="5" id="KW-1133">Transmembrane helix</keyword>
<name>A0ABU6ZNR9_9FABA</name>
<evidence type="ECO:0000313" key="7">
    <source>
        <dbReference type="EMBL" id="MED6223654.1"/>
    </source>
</evidence>
<feature type="transmembrane region" description="Helical" evidence="5">
    <location>
        <begin position="101"/>
        <end position="121"/>
    </location>
</feature>
<protein>
    <recommendedName>
        <fullName evidence="6">GRF-type domain-containing protein</fullName>
    </recommendedName>
</protein>